<name>A0A0R1LSR0_9LACO</name>
<evidence type="ECO:0000313" key="3">
    <source>
        <dbReference type="Proteomes" id="UP000051955"/>
    </source>
</evidence>
<sequence length="229" mass="25565">MKGVKRMKASQESQKKVTQLAGQPIKAFQLGRSAREWQHGYGTPSDGADTNQQHQPTWQLTPTAKQLIIYFSRSGSTELVASQLAAATQADVLELVVKRPYSGNYLETLRRANTERETEDYPELALRVPDLAQYTTIYLGYPIWAMTLSHPMTEFLTTYGRQLTGKLIAPFMTEGGYGQGDSVERIQAILRGQGARNNRYTRPLVIDGNRADQGTQQVATWANHVEAMA</sequence>
<dbReference type="InterPro" id="IPR029039">
    <property type="entry name" value="Flavoprotein-like_sf"/>
</dbReference>
<dbReference type="EMBL" id="AZDV01000026">
    <property type="protein sequence ID" value="KRK94455.1"/>
    <property type="molecule type" value="Genomic_DNA"/>
</dbReference>
<evidence type="ECO:0000313" key="2">
    <source>
        <dbReference type="EMBL" id="KRK94455.1"/>
    </source>
</evidence>
<dbReference type="GO" id="GO:0016651">
    <property type="term" value="F:oxidoreductase activity, acting on NAD(P)H"/>
    <property type="evidence" value="ECO:0007669"/>
    <property type="project" value="UniProtKB-ARBA"/>
</dbReference>
<feature type="domain" description="Flavodoxin-like" evidence="1">
    <location>
        <begin position="66"/>
        <end position="226"/>
    </location>
</feature>
<dbReference type="PROSITE" id="PS50902">
    <property type="entry name" value="FLAVODOXIN_LIKE"/>
    <property type="match status" value="1"/>
</dbReference>
<dbReference type="PANTHER" id="PTHR39201:SF1">
    <property type="entry name" value="FLAVODOXIN-LIKE DOMAIN-CONTAINING PROTEIN"/>
    <property type="match status" value="1"/>
</dbReference>
<proteinExistence type="predicted"/>
<dbReference type="SUPFAM" id="SSF52218">
    <property type="entry name" value="Flavoproteins"/>
    <property type="match status" value="1"/>
</dbReference>
<evidence type="ECO:0000259" key="1">
    <source>
        <dbReference type="PROSITE" id="PS50902"/>
    </source>
</evidence>
<reference evidence="2 3" key="1">
    <citation type="journal article" date="2015" name="Genome Announc.">
        <title>Expanding the biotechnology potential of lactobacilli through comparative genomics of 213 strains and associated genera.</title>
        <authorList>
            <person name="Sun Z."/>
            <person name="Harris H.M."/>
            <person name="McCann A."/>
            <person name="Guo C."/>
            <person name="Argimon S."/>
            <person name="Zhang W."/>
            <person name="Yang X."/>
            <person name="Jeffery I.B."/>
            <person name="Cooney J.C."/>
            <person name="Kagawa T.F."/>
            <person name="Liu W."/>
            <person name="Song Y."/>
            <person name="Salvetti E."/>
            <person name="Wrobel A."/>
            <person name="Rasinkangas P."/>
            <person name="Parkhill J."/>
            <person name="Rea M.C."/>
            <person name="O'Sullivan O."/>
            <person name="Ritari J."/>
            <person name="Douillard F.P."/>
            <person name="Paul Ross R."/>
            <person name="Yang R."/>
            <person name="Briner A.E."/>
            <person name="Felis G.E."/>
            <person name="de Vos W.M."/>
            <person name="Barrangou R."/>
            <person name="Klaenhammer T.R."/>
            <person name="Caufield P.W."/>
            <person name="Cui Y."/>
            <person name="Zhang H."/>
            <person name="O'Toole P.W."/>
        </authorList>
    </citation>
    <scope>NUCLEOTIDE SEQUENCE [LARGE SCALE GENOMIC DNA]</scope>
    <source>
        <strain evidence="2 3">DSM 19394</strain>
    </source>
</reference>
<protein>
    <submittedName>
        <fullName evidence="2">Flavodoxin</fullName>
    </submittedName>
</protein>
<accession>A0A0R1LSR0</accession>
<dbReference type="InterPro" id="IPR008254">
    <property type="entry name" value="Flavodoxin/NO_synth"/>
</dbReference>
<dbReference type="GO" id="GO:0010181">
    <property type="term" value="F:FMN binding"/>
    <property type="evidence" value="ECO:0007669"/>
    <property type="project" value="InterPro"/>
</dbReference>
<dbReference type="Pfam" id="PF12682">
    <property type="entry name" value="Flavodoxin_4"/>
    <property type="match status" value="1"/>
</dbReference>
<dbReference type="AlphaFoldDB" id="A0A0R1LSR0"/>
<dbReference type="Proteomes" id="UP000051955">
    <property type="component" value="Unassembled WGS sequence"/>
</dbReference>
<organism evidence="2 3">
    <name type="scientific">Levilactobacillus acidifarinae DSM 19394 = JCM 15949</name>
    <dbReference type="NCBI Taxonomy" id="1423715"/>
    <lineage>
        <taxon>Bacteria</taxon>
        <taxon>Bacillati</taxon>
        <taxon>Bacillota</taxon>
        <taxon>Bacilli</taxon>
        <taxon>Lactobacillales</taxon>
        <taxon>Lactobacillaceae</taxon>
        <taxon>Levilactobacillus</taxon>
    </lineage>
</organism>
<dbReference type="Gene3D" id="3.40.50.360">
    <property type="match status" value="1"/>
</dbReference>
<dbReference type="PATRIC" id="fig|1423715.3.peg.435"/>
<keyword evidence="3" id="KW-1185">Reference proteome</keyword>
<dbReference type="STRING" id="1423715.FD25_GL000418"/>
<comment type="caution">
    <text evidence="2">The sequence shown here is derived from an EMBL/GenBank/DDBJ whole genome shotgun (WGS) entry which is preliminary data.</text>
</comment>
<dbReference type="PANTHER" id="PTHR39201">
    <property type="entry name" value="EXPORTED PROTEIN-RELATED"/>
    <property type="match status" value="1"/>
</dbReference>
<gene>
    <name evidence="2" type="ORF">FD25_GL000418</name>
</gene>